<dbReference type="GO" id="GO:0005737">
    <property type="term" value="C:cytoplasm"/>
    <property type="evidence" value="ECO:0007669"/>
    <property type="project" value="TreeGrafter"/>
</dbReference>
<keyword evidence="3" id="KW-0378">Hydrolase</keyword>
<dbReference type="GO" id="GO:0019748">
    <property type="term" value="P:secondary metabolic process"/>
    <property type="evidence" value="ECO:0007669"/>
    <property type="project" value="TreeGrafter"/>
</dbReference>
<dbReference type="InterPro" id="IPR032466">
    <property type="entry name" value="Metal_Hydrolase"/>
</dbReference>
<dbReference type="PANTHER" id="PTHR21240">
    <property type="entry name" value="2-AMINO-3-CARBOXYLMUCONATE-6-SEMIALDEHYDE DECARBOXYLASE"/>
    <property type="match status" value="1"/>
</dbReference>
<dbReference type="AlphaFoldDB" id="A0A2T0R9L2"/>
<dbReference type="SUPFAM" id="SSF51556">
    <property type="entry name" value="Metallo-dependent hydrolases"/>
    <property type="match status" value="1"/>
</dbReference>
<evidence type="ECO:0000256" key="1">
    <source>
        <dbReference type="ARBA" id="ARBA00023239"/>
    </source>
</evidence>
<name>A0A2T0R9L2_9ACTN</name>
<evidence type="ECO:0000259" key="2">
    <source>
        <dbReference type="Pfam" id="PF04909"/>
    </source>
</evidence>
<dbReference type="EMBL" id="PVZF01000001">
    <property type="protein sequence ID" value="PRY17855.1"/>
    <property type="molecule type" value="Genomic_DNA"/>
</dbReference>
<evidence type="ECO:0000313" key="3">
    <source>
        <dbReference type="EMBL" id="PRY17855.1"/>
    </source>
</evidence>
<dbReference type="Proteomes" id="UP000238083">
    <property type="component" value="Unassembled WGS sequence"/>
</dbReference>
<feature type="domain" description="Amidohydrolase-related" evidence="2">
    <location>
        <begin position="114"/>
        <end position="372"/>
    </location>
</feature>
<dbReference type="GO" id="GO:0016831">
    <property type="term" value="F:carboxy-lyase activity"/>
    <property type="evidence" value="ECO:0007669"/>
    <property type="project" value="InterPro"/>
</dbReference>
<evidence type="ECO:0000313" key="4">
    <source>
        <dbReference type="Proteomes" id="UP000238083"/>
    </source>
</evidence>
<gene>
    <name evidence="3" type="ORF">CLV37_10193</name>
</gene>
<protein>
    <submittedName>
        <fullName evidence="3">Amidohydrolase family protein</fullName>
    </submittedName>
</protein>
<organism evidence="3 4">
    <name type="scientific">Kineococcus rhizosphaerae</name>
    <dbReference type="NCBI Taxonomy" id="559628"/>
    <lineage>
        <taxon>Bacteria</taxon>
        <taxon>Bacillati</taxon>
        <taxon>Actinomycetota</taxon>
        <taxon>Actinomycetes</taxon>
        <taxon>Kineosporiales</taxon>
        <taxon>Kineosporiaceae</taxon>
        <taxon>Kineococcus</taxon>
    </lineage>
</organism>
<keyword evidence="1" id="KW-0456">Lyase</keyword>
<reference evidence="3 4" key="1">
    <citation type="submission" date="2018-03" db="EMBL/GenBank/DDBJ databases">
        <title>Genomic Encyclopedia of Archaeal and Bacterial Type Strains, Phase II (KMG-II): from individual species to whole genera.</title>
        <authorList>
            <person name="Goeker M."/>
        </authorList>
    </citation>
    <scope>NUCLEOTIDE SEQUENCE [LARGE SCALE GENOMIC DNA]</scope>
    <source>
        <strain evidence="3 4">DSM 19711</strain>
    </source>
</reference>
<proteinExistence type="predicted"/>
<keyword evidence="4" id="KW-1185">Reference proteome</keyword>
<dbReference type="GO" id="GO:0016787">
    <property type="term" value="F:hydrolase activity"/>
    <property type="evidence" value="ECO:0007669"/>
    <property type="project" value="UniProtKB-KW"/>
</dbReference>
<accession>A0A2T0R9L2</accession>
<comment type="caution">
    <text evidence="3">The sequence shown here is derived from an EMBL/GenBank/DDBJ whole genome shotgun (WGS) entry which is preliminary data.</text>
</comment>
<dbReference type="InterPro" id="IPR032465">
    <property type="entry name" value="ACMSD"/>
</dbReference>
<dbReference type="Pfam" id="PF04909">
    <property type="entry name" value="Amidohydro_2"/>
    <property type="match status" value="1"/>
</dbReference>
<dbReference type="InterPro" id="IPR006680">
    <property type="entry name" value="Amidohydro-rel"/>
</dbReference>
<dbReference type="Gene3D" id="3.20.20.140">
    <property type="entry name" value="Metal-dependent hydrolases"/>
    <property type="match status" value="1"/>
</dbReference>
<sequence>MVDHVNPGLPDRLLAAGARRTRALAARARLNTQRLAAYRPRSELVLPVTDVPRAAVPAVDAHNHLGRWLTGGRTWLAPDVPALLARMDELNLAAVVNLDGLPGAELEANLDRYDRAHPGRFATFAHVDWSLLVQGPRGVAAMVAQVEAAARAGAAGIKVWKDLGLVQRDASGALVGPDDDRLSDVFDAAGAHGLPVLVHIGDPPAFFRPVDRFNERLEELRLHPDWSWYGKGLPTHRQLQDAFERLVAAHPGTTFIGAHVAGWAENLQWVSDVLDRLPNLVVDTGARLAELGRQPRTAAAFVRRHADRVLWGSDSFPFEPDAVSRWFRVLESADEAFDYGPVADQGRWTVSGLDLGADVLAAVYAGNARRVIPALG</sequence>
<dbReference type="PANTHER" id="PTHR21240:SF28">
    <property type="entry name" value="ISO-OROTATE DECARBOXYLASE (EUROFUNG)"/>
    <property type="match status" value="1"/>
</dbReference>